<evidence type="ECO:0000256" key="1">
    <source>
        <dbReference type="ARBA" id="ARBA00010518"/>
    </source>
</evidence>
<dbReference type="GO" id="GO:0006528">
    <property type="term" value="P:asparagine metabolic process"/>
    <property type="evidence" value="ECO:0007669"/>
    <property type="project" value="InterPro"/>
</dbReference>
<dbReference type="AlphaFoldDB" id="A0A839QXS4"/>
<dbReference type="PROSITE" id="PS00917">
    <property type="entry name" value="ASN_GLN_ASE_2"/>
    <property type="match status" value="1"/>
</dbReference>
<feature type="domain" description="L-asparaginase N-terminal" evidence="7">
    <location>
        <begin position="6"/>
        <end position="198"/>
    </location>
</feature>
<dbReference type="Pfam" id="PF17763">
    <property type="entry name" value="Asparaginase_C"/>
    <property type="match status" value="1"/>
</dbReference>
<feature type="binding site" evidence="4">
    <location>
        <position position="62"/>
    </location>
    <ligand>
        <name>substrate</name>
    </ligand>
</feature>
<dbReference type="InterPro" id="IPR006034">
    <property type="entry name" value="Asparaginase/glutaminase-like"/>
</dbReference>
<evidence type="ECO:0000256" key="5">
    <source>
        <dbReference type="PROSITE-ProRule" id="PRU10100"/>
    </source>
</evidence>
<dbReference type="InterPro" id="IPR027473">
    <property type="entry name" value="L-asparaginase_C"/>
</dbReference>
<comment type="caution">
    <text evidence="9">The sequence shown here is derived from an EMBL/GenBank/DDBJ whole genome shotgun (WGS) entry which is preliminary data.</text>
</comment>
<comment type="similarity">
    <text evidence="1">Belongs to the asparaginase 1 family.</text>
</comment>
<evidence type="ECO:0000256" key="3">
    <source>
        <dbReference type="PIRSR" id="PIRSR001220-1"/>
    </source>
</evidence>
<evidence type="ECO:0000256" key="4">
    <source>
        <dbReference type="PIRSR" id="PIRSR001220-2"/>
    </source>
</evidence>
<feature type="active site" evidence="5">
    <location>
        <position position="94"/>
    </location>
</feature>
<dbReference type="CDD" id="cd08964">
    <property type="entry name" value="L-asparaginase_II"/>
    <property type="match status" value="1"/>
</dbReference>
<dbReference type="InterPro" id="IPR027475">
    <property type="entry name" value="Asparaginase/glutaminase_AS2"/>
</dbReference>
<dbReference type="Gene3D" id="3.40.50.1170">
    <property type="entry name" value="L-asparaginase, N-terminal domain"/>
    <property type="match status" value="1"/>
</dbReference>
<dbReference type="Proteomes" id="UP000568050">
    <property type="component" value="Unassembled WGS sequence"/>
</dbReference>
<dbReference type="SUPFAM" id="SSF53774">
    <property type="entry name" value="Glutaminase/Asparaginase"/>
    <property type="match status" value="1"/>
</dbReference>
<feature type="region of interest" description="Disordered" evidence="6">
    <location>
        <begin position="246"/>
        <end position="266"/>
    </location>
</feature>
<evidence type="ECO:0000313" key="10">
    <source>
        <dbReference type="Proteomes" id="UP000568050"/>
    </source>
</evidence>
<dbReference type="EMBL" id="JACHWP010000008">
    <property type="protein sequence ID" value="MBB3023619.1"/>
    <property type="molecule type" value="Genomic_DNA"/>
</dbReference>
<feature type="compositionally biased region" description="Low complexity" evidence="6">
    <location>
        <begin position="36"/>
        <end position="47"/>
    </location>
</feature>
<dbReference type="SMART" id="SM00870">
    <property type="entry name" value="Asparaginase"/>
    <property type="match status" value="1"/>
</dbReference>
<dbReference type="Pfam" id="PF00710">
    <property type="entry name" value="Asparaginase"/>
    <property type="match status" value="1"/>
</dbReference>
<dbReference type="RefSeq" id="WP_183376962.1">
    <property type="nucleotide sequence ID" value="NZ_JACHWP010000008.1"/>
</dbReference>
<dbReference type="InterPro" id="IPR027474">
    <property type="entry name" value="L-asparaginase_N"/>
</dbReference>
<evidence type="ECO:0000256" key="6">
    <source>
        <dbReference type="SAM" id="MobiDB-lite"/>
    </source>
</evidence>
<dbReference type="EC" id="3.5.1.1" evidence="9"/>
<dbReference type="InterPro" id="IPR036152">
    <property type="entry name" value="Asp/glu_Ase-like_sf"/>
</dbReference>
<feature type="binding site" evidence="4">
    <location>
        <begin position="94"/>
        <end position="95"/>
    </location>
    <ligand>
        <name>substrate</name>
    </ligand>
</feature>
<evidence type="ECO:0000259" key="8">
    <source>
        <dbReference type="Pfam" id="PF17763"/>
    </source>
</evidence>
<evidence type="ECO:0000259" key="7">
    <source>
        <dbReference type="Pfam" id="PF00710"/>
    </source>
</evidence>
<feature type="active site" description="O-isoaspartyl threonine intermediate" evidence="3">
    <location>
        <position position="15"/>
    </location>
</feature>
<organism evidence="9 10">
    <name type="scientific">Helcobacillus massiliensis</name>
    <dbReference type="NCBI Taxonomy" id="521392"/>
    <lineage>
        <taxon>Bacteria</taxon>
        <taxon>Bacillati</taxon>
        <taxon>Actinomycetota</taxon>
        <taxon>Actinomycetes</taxon>
        <taxon>Micrococcales</taxon>
        <taxon>Dermabacteraceae</taxon>
        <taxon>Helcobacillus</taxon>
    </lineage>
</organism>
<dbReference type="GO" id="GO:0004067">
    <property type="term" value="F:asparaginase activity"/>
    <property type="evidence" value="ECO:0007669"/>
    <property type="project" value="UniProtKB-UniRule"/>
</dbReference>
<keyword evidence="10" id="KW-1185">Reference proteome</keyword>
<dbReference type="InterPro" id="IPR004550">
    <property type="entry name" value="AsnASE_II"/>
</dbReference>
<evidence type="ECO:0000256" key="2">
    <source>
        <dbReference type="ARBA" id="ARBA00022801"/>
    </source>
</evidence>
<dbReference type="PIRSF" id="PIRSF500176">
    <property type="entry name" value="L_ASNase"/>
    <property type="match status" value="1"/>
</dbReference>
<dbReference type="InterPro" id="IPR040919">
    <property type="entry name" value="Asparaginase_C"/>
</dbReference>
<dbReference type="Gene3D" id="3.40.50.40">
    <property type="match status" value="1"/>
</dbReference>
<dbReference type="InterPro" id="IPR037152">
    <property type="entry name" value="L-asparaginase_N_sf"/>
</dbReference>
<accession>A0A839QXS4</accession>
<proteinExistence type="inferred from homology"/>
<name>A0A839QXS4_9MICO</name>
<keyword evidence="2 9" id="KW-0378">Hydrolase</keyword>
<dbReference type="PANTHER" id="PTHR11707">
    <property type="entry name" value="L-ASPARAGINASE"/>
    <property type="match status" value="1"/>
</dbReference>
<evidence type="ECO:0000313" key="9">
    <source>
        <dbReference type="EMBL" id="MBB3023619.1"/>
    </source>
</evidence>
<dbReference type="PIRSF" id="PIRSF001220">
    <property type="entry name" value="L-ASNase_gatD"/>
    <property type="match status" value="1"/>
</dbReference>
<reference evidence="9 10" key="1">
    <citation type="submission" date="2020-08" db="EMBL/GenBank/DDBJ databases">
        <title>Sequencing the genomes of 1000 actinobacteria strains.</title>
        <authorList>
            <person name="Klenk H.-P."/>
        </authorList>
    </citation>
    <scope>NUCLEOTIDE SEQUENCE [LARGE SCALE GENOMIC DNA]</scope>
    <source>
        <strain evidence="9 10">DSM 23040</strain>
    </source>
</reference>
<feature type="domain" description="Asparaginase/glutaminase C-terminal" evidence="8">
    <location>
        <begin position="273"/>
        <end position="357"/>
    </location>
</feature>
<dbReference type="PROSITE" id="PS51732">
    <property type="entry name" value="ASN_GLN_ASE_3"/>
    <property type="match status" value="1"/>
</dbReference>
<feature type="region of interest" description="Disordered" evidence="6">
    <location>
        <begin position="24"/>
        <end position="47"/>
    </location>
</feature>
<protein>
    <submittedName>
        <fullName evidence="9">L-asparaginase</fullName>
        <ecNumber evidence="9">3.5.1.1</ecNumber>
    </submittedName>
</protein>
<dbReference type="PRINTS" id="PR00139">
    <property type="entry name" value="ASNGLNASE"/>
</dbReference>
<dbReference type="PANTHER" id="PTHR11707:SF28">
    <property type="entry name" value="60 KDA LYSOPHOSPHOLIPASE"/>
    <property type="match status" value="1"/>
</dbReference>
<gene>
    <name evidence="9" type="ORF">FHX50_001916</name>
</gene>
<sequence length="396" mass="39444">MTAQRRVTIIALGGTIAMEQAAPGEHAAPGTPAPVGPAGSPAADSPVPGVEVTRVQVANVGSPSLRFEHVRAALIAADEAVEAGADGVVLTHGTDTLEETAFLLSRLWTREEPLVITGAMRPANAAGADGPANLRDAVLTATAESARGLGVLAVFDSHLHLGDRVTKTSSRSVTAFDSVPSGPIGVVHADDVRLVYRPTDAPLRLLAGTAARDLPEVLPSVPIIGTGLGDDTTMLDLIAASVGAGPTGADDGPGAGSAQPMAGAAQPLAGPARPVAGVVINAAGMGHVPAGHMDPIRSLISAGVPVVVSTRIPEGGTSTYHYAYPGSEVDLMDAGAVMAGALSAHKARLLLQMLLADAAQGPSAPAAPAGSAAPAAPAGLPTLADLRAAFDVFSYE</sequence>
<dbReference type="SFLD" id="SFLDS00057">
    <property type="entry name" value="Glutaminase/Asparaginase"/>
    <property type="match status" value="1"/>
</dbReference>